<evidence type="ECO:0000256" key="1">
    <source>
        <dbReference type="SAM" id="Phobius"/>
    </source>
</evidence>
<reference evidence="2" key="2">
    <citation type="submission" date="2020-03" db="EMBL/GenBank/DDBJ databases">
        <authorList>
            <consortium name="Environmental Genome Science Research Promotion Project"/>
            <person name="Nakajima N."/>
            <person name="Onuma M."/>
            <person name="Endoh D."/>
        </authorList>
    </citation>
    <scope>NUCLEOTIDE SEQUENCE</scope>
</reference>
<feature type="transmembrane region" description="Helical" evidence="1">
    <location>
        <begin position="148"/>
        <end position="171"/>
    </location>
</feature>
<keyword evidence="1" id="KW-1133">Transmembrane helix</keyword>
<feature type="transmembrane region" description="Helical" evidence="1">
    <location>
        <begin position="81"/>
        <end position="103"/>
    </location>
</feature>
<dbReference type="InterPro" id="IPR028038">
    <property type="entry name" value="TM140"/>
</dbReference>
<reference evidence="2" key="1">
    <citation type="submission" date="2020-03" db="EMBL/GenBank/DDBJ databases">
        <title>Okinawa Rail whole genome shotgun sequence.</title>
        <authorList>
            <person name="Nakajima N."/>
            <person name="Onuma M."/>
            <person name="Endoh D."/>
        </authorList>
    </citation>
    <scope>NUCLEOTIDE SEQUENCE</scope>
</reference>
<dbReference type="EMBL" id="ICPP01010383">
    <property type="protein sequence ID" value="LAC43027.1"/>
    <property type="molecule type" value="Transcribed_RNA"/>
</dbReference>
<dbReference type="AlphaFoldDB" id="A0A6G1RWM7"/>
<sequence length="185" mass="20713">MGLIRQRSSKHLPCVLILLEAGGALALMLYALLWEAGNLVNLPDKRIGFYNFCLWNETVGELQCLDYKLLQVMGISLPGMVLARVCVYTCLVLCIFYPVFVAHVKCPGERDDWEVILIILIIKTLILSGGLGIFLFQTSHWIGLSDFTGGFLALVGTQALLLLQILTAIMFRCWPKDTQVSKPFY</sequence>
<organism evidence="2">
    <name type="scientific">Hypotaenidia okinawae</name>
    <dbReference type="NCBI Taxonomy" id="2861861"/>
    <lineage>
        <taxon>Eukaryota</taxon>
        <taxon>Metazoa</taxon>
        <taxon>Chordata</taxon>
        <taxon>Craniata</taxon>
        <taxon>Vertebrata</taxon>
        <taxon>Euteleostomi</taxon>
        <taxon>Archelosauria</taxon>
        <taxon>Archosauria</taxon>
        <taxon>Dinosauria</taxon>
        <taxon>Saurischia</taxon>
        <taxon>Theropoda</taxon>
        <taxon>Coelurosauria</taxon>
        <taxon>Aves</taxon>
        <taxon>Neognathae</taxon>
        <taxon>Neoaves</taxon>
        <taxon>Gruiformes</taxon>
        <taxon>Rallidae</taxon>
        <taxon>Hypotaenidia</taxon>
    </lineage>
</organism>
<dbReference type="PANTHER" id="PTHR16103:SF0">
    <property type="entry name" value="TRANSMEMBRANE PROTEIN 140"/>
    <property type="match status" value="1"/>
</dbReference>
<protein>
    <submittedName>
        <fullName evidence="2">Transmembrane protein 140</fullName>
    </submittedName>
</protein>
<keyword evidence="1 2" id="KW-0812">Transmembrane</keyword>
<keyword evidence="1" id="KW-0472">Membrane</keyword>
<dbReference type="PANTHER" id="PTHR16103">
    <property type="entry name" value="TRANSMEMBRANE PROTEIN 140"/>
    <property type="match status" value="1"/>
</dbReference>
<name>A0A6G1RWM7_9GRUI</name>
<evidence type="ECO:0000313" key="2">
    <source>
        <dbReference type="EMBL" id="LAC43027.1"/>
    </source>
</evidence>
<dbReference type="Pfam" id="PF14985">
    <property type="entry name" value="TM140"/>
    <property type="match status" value="1"/>
</dbReference>
<feature type="transmembrane region" description="Helical" evidence="1">
    <location>
        <begin position="12"/>
        <end position="33"/>
    </location>
</feature>
<proteinExistence type="predicted"/>
<accession>A0A6G1RWM7</accession>
<feature type="transmembrane region" description="Helical" evidence="1">
    <location>
        <begin position="115"/>
        <end position="136"/>
    </location>
</feature>